<dbReference type="OrthoDB" id="4654311at2"/>
<dbReference type="AlphaFoldDB" id="A0A366DHM1"/>
<evidence type="ECO:0000259" key="6">
    <source>
        <dbReference type="Pfam" id="PF06441"/>
    </source>
</evidence>
<protein>
    <submittedName>
        <fullName evidence="7">Pimeloyl-ACP methyl ester carboxylesterase</fullName>
    </submittedName>
</protein>
<feature type="compositionally biased region" description="Polar residues" evidence="5">
    <location>
        <begin position="214"/>
        <end position="224"/>
    </location>
</feature>
<dbReference type="STRING" id="1210090.GCA_001613185_01896"/>
<evidence type="ECO:0000256" key="1">
    <source>
        <dbReference type="ARBA" id="ARBA00010088"/>
    </source>
</evidence>
<keyword evidence="2" id="KW-0058">Aromatic hydrocarbons catabolism</keyword>
<feature type="region of interest" description="Disordered" evidence="5">
    <location>
        <begin position="213"/>
        <end position="263"/>
    </location>
</feature>
<evidence type="ECO:0000256" key="2">
    <source>
        <dbReference type="ARBA" id="ARBA00022797"/>
    </source>
</evidence>
<dbReference type="GO" id="GO:0004301">
    <property type="term" value="F:epoxide hydrolase activity"/>
    <property type="evidence" value="ECO:0007669"/>
    <property type="project" value="TreeGrafter"/>
</dbReference>
<dbReference type="InterPro" id="IPR029058">
    <property type="entry name" value="AB_hydrolase_fold"/>
</dbReference>
<dbReference type="PANTHER" id="PTHR21661:SF35">
    <property type="entry name" value="EPOXIDE HYDROLASE"/>
    <property type="match status" value="1"/>
</dbReference>
<name>A0A366DHM1_9NOCA</name>
<feature type="active site" description="Proton acceptor" evidence="4">
    <location>
        <position position="393"/>
    </location>
</feature>
<dbReference type="Pfam" id="PF06441">
    <property type="entry name" value="EHN"/>
    <property type="match status" value="1"/>
</dbReference>
<dbReference type="Gene3D" id="3.40.50.1820">
    <property type="entry name" value="alpha/beta hydrolase"/>
    <property type="match status" value="1"/>
</dbReference>
<evidence type="ECO:0000256" key="4">
    <source>
        <dbReference type="PIRSR" id="PIRSR001112-1"/>
    </source>
</evidence>
<keyword evidence="8" id="KW-1185">Reference proteome</keyword>
<comment type="similarity">
    <text evidence="1">Belongs to the peptidase S33 family.</text>
</comment>
<dbReference type="InterPro" id="IPR016292">
    <property type="entry name" value="Epoxide_hydrolase"/>
</dbReference>
<dbReference type="InterPro" id="IPR010497">
    <property type="entry name" value="Epoxide_hydro_N"/>
</dbReference>
<feature type="domain" description="Epoxide hydrolase N-terminal" evidence="6">
    <location>
        <begin position="7"/>
        <end position="112"/>
    </location>
</feature>
<comment type="caution">
    <text evidence="7">The sequence shown here is derived from an EMBL/GenBank/DDBJ whole genome shotgun (WGS) entry which is preliminary data.</text>
</comment>
<dbReference type="SUPFAM" id="SSF53474">
    <property type="entry name" value="alpha/beta-Hydrolases"/>
    <property type="match status" value="1"/>
</dbReference>
<sequence length="415" mass="45442">MTTTPNIRPFRIEIPQERIDGLRARLADALWPDDRPEVGWTKGTPISYLKELAEYWRTEFDWHAIEKRLNELPHFVTEIDGQPLHFVHVRSPEPDAVPLLLCHGWPSSFVEFLDAVGPLSDPRAHGGDPADAFHLVIPSLPGFTFSGVDPADGKGSTDEYARTLARLMAELGYDRYGAQGGDAGFFLNAELGRVDAEHLIGIHANGLITMPSWDENSWNDQSSGGEAGRDGAESVGGDSAWQGASGESSWAGTESGSGEWSAETGGYDPTALGYAMVQAGRPQTLAIAMHDSPVALLSWITDMFQRFSDPAIESPDDAIGRDILLTHVSLYWFTRCFASSIRIYGESESWGAGRPSSGVPTAAAVFPGDSTDRAIAEKEHNLVRWTEYDRGGHFAATEAPDLFTDDVREFFRTLR</sequence>
<feature type="compositionally biased region" description="Polar residues" evidence="5">
    <location>
        <begin position="245"/>
        <end position="258"/>
    </location>
</feature>
<dbReference type="RefSeq" id="WP_067506609.1">
    <property type="nucleotide sequence ID" value="NZ_CP107943.1"/>
</dbReference>
<gene>
    <name evidence="7" type="ORF">DFR74_107260</name>
</gene>
<feature type="active site" description="Nucleophile" evidence="4">
    <location>
        <position position="182"/>
    </location>
</feature>
<keyword evidence="3" id="KW-0378">Hydrolase</keyword>
<dbReference type="EMBL" id="QNRE01000007">
    <property type="protein sequence ID" value="RBO89582.1"/>
    <property type="molecule type" value="Genomic_DNA"/>
</dbReference>
<dbReference type="PIRSF" id="PIRSF001112">
    <property type="entry name" value="Epoxide_hydrolase"/>
    <property type="match status" value="1"/>
</dbReference>
<reference evidence="7 8" key="1">
    <citation type="submission" date="2018-06" db="EMBL/GenBank/DDBJ databases">
        <title>Genomic Encyclopedia of Type Strains, Phase IV (KMG-IV): sequencing the most valuable type-strain genomes for metagenomic binning, comparative biology and taxonomic classification.</title>
        <authorList>
            <person name="Goeker M."/>
        </authorList>
    </citation>
    <scope>NUCLEOTIDE SEQUENCE [LARGE SCALE GENOMIC DNA]</scope>
    <source>
        <strain evidence="7 8">DSM 44599</strain>
    </source>
</reference>
<organism evidence="7 8">
    <name type="scientific">Nocardia puris</name>
    <dbReference type="NCBI Taxonomy" id="208602"/>
    <lineage>
        <taxon>Bacteria</taxon>
        <taxon>Bacillati</taxon>
        <taxon>Actinomycetota</taxon>
        <taxon>Actinomycetes</taxon>
        <taxon>Mycobacteriales</taxon>
        <taxon>Nocardiaceae</taxon>
        <taxon>Nocardia</taxon>
    </lineage>
</organism>
<dbReference type="InterPro" id="IPR000639">
    <property type="entry name" value="Epox_hydrolase-like"/>
</dbReference>
<dbReference type="GO" id="GO:0097176">
    <property type="term" value="P:epoxide metabolic process"/>
    <property type="evidence" value="ECO:0007669"/>
    <property type="project" value="TreeGrafter"/>
</dbReference>
<feature type="active site" description="Proton donor" evidence="4">
    <location>
        <position position="344"/>
    </location>
</feature>
<evidence type="ECO:0000313" key="7">
    <source>
        <dbReference type="EMBL" id="RBO89582.1"/>
    </source>
</evidence>
<evidence type="ECO:0000313" key="8">
    <source>
        <dbReference type="Proteomes" id="UP000252586"/>
    </source>
</evidence>
<proteinExistence type="inferred from homology"/>
<accession>A0A366DHM1</accession>
<dbReference type="Proteomes" id="UP000252586">
    <property type="component" value="Unassembled WGS sequence"/>
</dbReference>
<evidence type="ECO:0000256" key="5">
    <source>
        <dbReference type="SAM" id="MobiDB-lite"/>
    </source>
</evidence>
<dbReference type="PRINTS" id="PR00412">
    <property type="entry name" value="EPOXHYDRLASE"/>
</dbReference>
<evidence type="ECO:0000256" key="3">
    <source>
        <dbReference type="ARBA" id="ARBA00022801"/>
    </source>
</evidence>
<dbReference type="PANTHER" id="PTHR21661">
    <property type="entry name" value="EPOXIDE HYDROLASE 1-RELATED"/>
    <property type="match status" value="1"/>
</dbReference>